<reference evidence="4 5" key="1">
    <citation type="submission" date="2022-11" db="EMBL/GenBank/DDBJ databases">
        <title>Haliovirga abyssi gen. nov., sp. nov., a mesophilic fermentative bacterium isolated from the Iheya North hydrothermal field and the proposal of Haliovirgaceae fam. nov.</title>
        <authorList>
            <person name="Miyazaki U."/>
            <person name="Tame A."/>
            <person name="Miyazaki J."/>
            <person name="Takai K."/>
            <person name="Sawayama S."/>
            <person name="Kitajima M."/>
            <person name="Okamoto A."/>
            <person name="Nakagawa S."/>
        </authorList>
    </citation>
    <scope>NUCLEOTIDE SEQUENCE [LARGE SCALE GENOMIC DNA]</scope>
    <source>
        <strain evidence="4 5">IC12</strain>
    </source>
</reference>
<dbReference type="GO" id="GO:0043856">
    <property type="term" value="F:anti-sigma factor antagonist activity"/>
    <property type="evidence" value="ECO:0007669"/>
    <property type="project" value="InterPro"/>
</dbReference>
<gene>
    <name evidence="4" type="ORF">HLVA_12120</name>
</gene>
<keyword evidence="5" id="KW-1185">Reference proteome</keyword>
<dbReference type="SUPFAM" id="SSF52091">
    <property type="entry name" value="SpoIIaa-like"/>
    <property type="match status" value="1"/>
</dbReference>
<dbReference type="CDD" id="cd07043">
    <property type="entry name" value="STAS_anti-anti-sigma_factors"/>
    <property type="match status" value="1"/>
</dbReference>
<organism evidence="4 5">
    <name type="scientific">Haliovirga abyssi</name>
    <dbReference type="NCBI Taxonomy" id="2996794"/>
    <lineage>
        <taxon>Bacteria</taxon>
        <taxon>Fusobacteriati</taxon>
        <taxon>Fusobacteriota</taxon>
        <taxon>Fusobacteriia</taxon>
        <taxon>Fusobacteriales</taxon>
        <taxon>Haliovirgaceae</taxon>
        <taxon>Haliovirga</taxon>
    </lineage>
</organism>
<dbReference type="PROSITE" id="PS50801">
    <property type="entry name" value="STAS"/>
    <property type="match status" value="1"/>
</dbReference>
<evidence type="ECO:0000256" key="1">
    <source>
        <dbReference type="ARBA" id="ARBA00009013"/>
    </source>
</evidence>
<dbReference type="InterPro" id="IPR036513">
    <property type="entry name" value="STAS_dom_sf"/>
</dbReference>
<protein>
    <recommendedName>
        <fullName evidence="2">Anti-sigma factor antagonist</fullName>
    </recommendedName>
</protein>
<dbReference type="PANTHER" id="PTHR33495:SF2">
    <property type="entry name" value="ANTI-SIGMA FACTOR ANTAGONIST TM_1081-RELATED"/>
    <property type="match status" value="1"/>
</dbReference>
<accession>A0AAU9D7U7</accession>
<proteinExistence type="inferred from homology"/>
<evidence type="ECO:0000256" key="2">
    <source>
        <dbReference type="RuleBase" id="RU003749"/>
    </source>
</evidence>
<dbReference type="AlphaFoldDB" id="A0AAU9D7U7"/>
<evidence type="ECO:0000313" key="5">
    <source>
        <dbReference type="Proteomes" id="UP001321582"/>
    </source>
</evidence>
<name>A0AAU9D7U7_9FUSO</name>
<sequence length="108" mass="12347">MGREIKKITEEKAIYIPTEEIEVYNASEIREELSEMIDNGVKEIIIDLRNVEYVDSSGLGVLVSTMKRLKKINGKMILLSPKNAIKQVLELTSLDKVFTIEYDESNIK</sequence>
<dbReference type="Gene3D" id="3.30.750.24">
    <property type="entry name" value="STAS domain"/>
    <property type="match status" value="1"/>
</dbReference>
<dbReference type="EMBL" id="AP027059">
    <property type="protein sequence ID" value="BDU50643.1"/>
    <property type="molecule type" value="Genomic_DNA"/>
</dbReference>
<dbReference type="InterPro" id="IPR003658">
    <property type="entry name" value="Anti-sigma_ant"/>
</dbReference>
<feature type="domain" description="STAS" evidence="3">
    <location>
        <begin position="20"/>
        <end position="108"/>
    </location>
</feature>
<dbReference type="RefSeq" id="WP_307903506.1">
    <property type="nucleotide sequence ID" value="NZ_AP027059.1"/>
</dbReference>
<evidence type="ECO:0000259" key="3">
    <source>
        <dbReference type="PROSITE" id="PS50801"/>
    </source>
</evidence>
<dbReference type="KEGG" id="haby:HLVA_12120"/>
<comment type="similarity">
    <text evidence="1 2">Belongs to the anti-sigma-factor antagonist family.</text>
</comment>
<dbReference type="NCBIfam" id="TIGR00377">
    <property type="entry name" value="ant_ant_sig"/>
    <property type="match status" value="1"/>
</dbReference>
<dbReference type="Pfam" id="PF01740">
    <property type="entry name" value="STAS"/>
    <property type="match status" value="1"/>
</dbReference>
<dbReference type="PANTHER" id="PTHR33495">
    <property type="entry name" value="ANTI-SIGMA FACTOR ANTAGONIST TM_1081-RELATED-RELATED"/>
    <property type="match status" value="1"/>
</dbReference>
<dbReference type="Proteomes" id="UP001321582">
    <property type="component" value="Chromosome"/>
</dbReference>
<evidence type="ECO:0000313" key="4">
    <source>
        <dbReference type="EMBL" id="BDU50643.1"/>
    </source>
</evidence>
<dbReference type="InterPro" id="IPR002645">
    <property type="entry name" value="STAS_dom"/>
</dbReference>